<feature type="transmembrane region" description="Helical" evidence="1">
    <location>
        <begin position="125"/>
        <end position="146"/>
    </location>
</feature>
<keyword evidence="1" id="KW-0812">Transmembrane</keyword>
<feature type="transmembrane region" description="Helical" evidence="1">
    <location>
        <begin position="177"/>
        <end position="193"/>
    </location>
</feature>
<keyword evidence="1" id="KW-1133">Transmembrane helix</keyword>
<gene>
    <name evidence="2" type="ORF">AACH00_17350</name>
</gene>
<reference evidence="2 3" key="1">
    <citation type="submission" date="2024-04" db="EMBL/GenBank/DDBJ databases">
        <title>Novel species of the genus Ideonella isolated from streams.</title>
        <authorList>
            <person name="Lu H."/>
        </authorList>
    </citation>
    <scope>NUCLEOTIDE SEQUENCE [LARGE SCALE GENOMIC DNA]</scope>
    <source>
        <strain evidence="2 3">LYT19W</strain>
    </source>
</reference>
<evidence type="ECO:0000313" key="2">
    <source>
        <dbReference type="EMBL" id="MEK8048122.1"/>
    </source>
</evidence>
<dbReference type="Gene3D" id="1.10.287.950">
    <property type="entry name" value="Methyl-accepting chemotaxis protein"/>
    <property type="match status" value="1"/>
</dbReference>
<comment type="caution">
    <text evidence="2">The sequence shown here is derived from an EMBL/GenBank/DDBJ whole genome shotgun (WGS) entry which is preliminary data.</text>
</comment>
<dbReference type="Proteomes" id="UP001379945">
    <property type="component" value="Unassembled WGS sequence"/>
</dbReference>
<evidence type="ECO:0000313" key="3">
    <source>
        <dbReference type="Proteomes" id="UP001379945"/>
    </source>
</evidence>
<accession>A0ABU9CC12</accession>
<evidence type="ECO:0000256" key="1">
    <source>
        <dbReference type="SAM" id="Phobius"/>
    </source>
</evidence>
<feature type="transmembrane region" description="Helical" evidence="1">
    <location>
        <begin position="15"/>
        <end position="34"/>
    </location>
</feature>
<sequence length="591" mass="62841">MLSSALKNLASVDAYIVWIFLGILFAGLLAYLAWARPKLVGAQAALERLAAAIEHAPDVETAKAQADAAVATNSGLKDAWSASQSRVIKVGPAEQPKALLLNSVEDLWRPDRLLHKQFNFAMFEAIPNIAVGVGLFFTFVFLTLALTDASSALAKPGQTVDVVKATRELLGSAGGKFLSSLAGLLVSLVWTIVGRRRVARLDRASVRVVAAIEALWPPLGAEAVVMDQLAQLKQVADKLVALQAVQVQAKQVQEDQVGLAEELLLESKEQTGSLKRFETDLAISIGNAITNSFGPQMEQMTGRLERAISNLSDRVGSMNEDALRKMMEDFSSSLRSNTGKEIDSFKATLSSLAEALDKSAGGLQTGVEQAAATLAGTTSELDTRLGEASTRLVGSVDAIKELLDHTRNAVQDVDMAVSRAAELGGRGVESLTHALENADHVVARVSDSAQRWQAVTEKMEGVTGSLAEVADGVDEITQEQKAVVRSVREAGPEVVHAVSRMKDILESSTGQVAESMGMVQSAMDRTSRDLTGVVTSITTGVGEYTQQVAELHRAMDNEMAKAVGKLGGVIQNLDDSVGELTDALGDLDSKK</sequence>
<keyword evidence="1" id="KW-0472">Membrane</keyword>
<dbReference type="Gene3D" id="1.20.5.1230">
    <property type="entry name" value="Apolipoprotein A-I"/>
    <property type="match status" value="1"/>
</dbReference>
<dbReference type="EMBL" id="JBBUTI010000013">
    <property type="protein sequence ID" value="MEK8048122.1"/>
    <property type="molecule type" value="Genomic_DNA"/>
</dbReference>
<organism evidence="2 3">
    <name type="scientific">Ideonella margarita</name>
    <dbReference type="NCBI Taxonomy" id="2984191"/>
    <lineage>
        <taxon>Bacteria</taxon>
        <taxon>Pseudomonadati</taxon>
        <taxon>Pseudomonadota</taxon>
        <taxon>Betaproteobacteria</taxon>
        <taxon>Burkholderiales</taxon>
        <taxon>Sphaerotilaceae</taxon>
        <taxon>Ideonella</taxon>
    </lineage>
</organism>
<name>A0ABU9CC12_9BURK</name>
<protein>
    <recommendedName>
        <fullName evidence="4">Methyl-accepting chemotaxis protein</fullName>
    </recommendedName>
</protein>
<proteinExistence type="predicted"/>
<evidence type="ECO:0008006" key="4">
    <source>
        <dbReference type="Google" id="ProtNLM"/>
    </source>
</evidence>
<dbReference type="SUPFAM" id="SSF58104">
    <property type="entry name" value="Methyl-accepting chemotaxis protein (MCP) signaling domain"/>
    <property type="match status" value="1"/>
</dbReference>
<dbReference type="RefSeq" id="WP_341400435.1">
    <property type="nucleotide sequence ID" value="NZ_JBBUTI010000013.1"/>
</dbReference>
<keyword evidence="3" id="KW-1185">Reference proteome</keyword>